<feature type="transmembrane region" description="Helical" evidence="6">
    <location>
        <begin position="211"/>
        <end position="231"/>
    </location>
</feature>
<accession>A0ABX5M9F3</accession>
<proteinExistence type="predicted"/>
<feature type="transmembrane region" description="Helical" evidence="6">
    <location>
        <begin position="243"/>
        <end position="262"/>
    </location>
</feature>
<evidence type="ECO:0000313" key="8">
    <source>
        <dbReference type="Proteomes" id="UP000247780"/>
    </source>
</evidence>
<dbReference type="Pfam" id="PF07690">
    <property type="entry name" value="MFS_1"/>
    <property type="match status" value="1"/>
</dbReference>
<comment type="caution">
    <text evidence="7">The sequence shown here is derived from an EMBL/GenBank/DDBJ whole genome shotgun (WGS) entry which is preliminary data.</text>
</comment>
<dbReference type="SUPFAM" id="SSF103473">
    <property type="entry name" value="MFS general substrate transporter"/>
    <property type="match status" value="1"/>
</dbReference>
<sequence>MRRNGYFLKLVTAGHFSAMFAAFSIPPFLSTILTGSFPDGLSYLGICYAAPVLAAFLGYPLRMVLTTRIGERKALIASHIALAVIMSGMSVADSPAMFLCGLILQGFVAPTFATSSSYLACRLNQDELVTGIRALQLITRVAAVLGPSLLGGVILYFSRPLQVYLLLALLLLITAFLLTLSLPSESENSQKKATGKDLMRSGNGYQLWKPYIAQVLILFSASLYAPHFITYLQTEVKVIPDSLLGTVFSIPSIAYLCSVPLLQPIRKLRNVTLLCTGFMLVMLGLIGQWQCQQWMMVIICQAGIGMGTFISFTGINLYLVSVTQILGATKTFFRFELTGRCAMAAGAITGDFLVGIAGIKAPFLVSSALMICALVFFFSICSRSETQQSF</sequence>
<feature type="transmembrane region" description="Helical" evidence="6">
    <location>
        <begin position="163"/>
        <end position="182"/>
    </location>
</feature>
<evidence type="ECO:0000256" key="5">
    <source>
        <dbReference type="ARBA" id="ARBA00023136"/>
    </source>
</evidence>
<feature type="transmembrane region" description="Helical" evidence="6">
    <location>
        <begin position="96"/>
        <end position="116"/>
    </location>
</feature>
<dbReference type="Proteomes" id="UP000247780">
    <property type="component" value="Unassembled WGS sequence"/>
</dbReference>
<feature type="transmembrane region" description="Helical" evidence="6">
    <location>
        <begin position="341"/>
        <end position="357"/>
    </location>
</feature>
<dbReference type="InterPro" id="IPR050930">
    <property type="entry name" value="MFS_Vesicular_Transporter"/>
</dbReference>
<feature type="transmembrane region" description="Helical" evidence="6">
    <location>
        <begin position="7"/>
        <end position="29"/>
    </location>
</feature>
<gene>
    <name evidence="7" type="ORF">C8R14_1113</name>
</gene>
<dbReference type="EMBL" id="QICQ01000011">
    <property type="protein sequence ID" value="PXV81561.1"/>
    <property type="molecule type" value="Genomic_DNA"/>
</dbReference>
<evidence type="ECO:0000256" key="4">
    <source>
        <dbReference type="ARBA" id="ARBA00022989"/>
    </source>
</evidence>
<dbReference type="Gene3D" id="1.20.1250.20">
    <property type="entry name" value="MFS general substrate transporter like domains"/>
    <property type="match status" value="1"/>
</dbReference>
<evidence type="ECO:0000256" key="3">
    <source>
        <dbReference type="ARBA" id="ARBA00022692"/>
    </source>
</evidence>
<feature type="transmembrane region" description="Helical" evidence="6">
    <location>
        <begin position="271"/>
        <end position="289"/>
    </location>
</feature>
<dbReference type="PANTHER" id="PTHR23506:SF23">
    <property type="entry name" value="GH10249P"/>
    <property type="match status" value="1"/>
</dbReference>
<name>A0ABX5M9F3_9PROT</name>
<feature type="transmembrane region" description="Helical" evidence="6">
    <location>
        <begin position="137"/>
        <end position="157"/>
    </location>
</feature>
<dbReference type="InterPro" id="IPR036259">
    <property type="entry name" value="MFS_trans_sf"/>
</dbReference>
<evidence type="ECO:0000256" key="2">
    <source>
        <dbReference type="ARBA" id="ARBA00022448"/>
    </source>
</evidence>
<evidence type="ECO:0000256" key="6">
    <source>
        <dbReference type="SAM" id="Phobius"/>
    </source>
</evidence>
<reference evidence="7 8" key="1">
    <citation type="submission" date="2018-04" db="EMBL/GenBank/DDBJ databases">
        <title>Active sludge and wastewater microbial communities from Klosterneuburg, Austria.</title>
        <authorList>
            <person name="Wagner M."/>
        </authorList>
    </citation>
    <scope>NUCLEOTIDE SEQUENCE [LARGE SCALE GENOMIC DNA]</scope>
    <source>
        <strain evidence="7 8">Nm 57</strain>
    </source>
</reference>
<dbReference type="PANTHER" id="PTHR23506">
    <property type="entry name" value="GH10249P"/>
    <property type="match status" value="1"/>
</dbReference>
<feature type="transmembrane region" description="Helical" evidence="6">
    <location>
        <begin position="73"/>
        <end position="90"/>
    </location>
</feature>
<keyword evidence="5 6" id="KW-0472">Membrane</keyword>
<evidence type="ECO:0000313" key="7">
    <source>
        <dbReference type="EMBL" id="PXV81561.1"/>
    </source>
</evidence>
<keyword evidence="3 6" id="KW-0812">Transmembrane</keyword>
<organism evidence="7 8">
    <name type="scientific">Nitrosomonas eutropha</name>
    <dbReference type="NCBI Taxonomy" id="916"/>
    <lineage>
        <taxon>Bacteria</taxon>
        <taxon>Pseudomonadati</taxon>
        <taxon>Pseudomonadota</taxon>
        <taxon>Betaproteobacteria</taxon>
        <taxon>Nitrosomonadales</taxon>
        <taxon>Nitrosomonadaceae</taxon>
        <taxon>Nitrosomonas</taxon>
    </lineage>
</organism>
<protein>
    <submittedName>
        <fullName evidence="7">MFS transporter</fullName>
    </submittedName>
</protein>
<keyword evidence="2" id="KW-0813">Transport</keyword>
<evidence type="ECO:0000256" key="1">
    <source>
        <dbReference type="ARBA" id="ARBA00004141"/>
    </source>
</evidence>
<feature type="transmembrane region" description="Helical" evidence="6">
    <location>
        <begin position="363"/>
        <end position="381"/>
    </location>
</feature>
<feature type="transmembrane region" description="Helical" evidence="6">
    <location>
        <begin position="295"/>
        <end position="320"/>
    </location>
</feature>
<keyword evidence="4 6" id="KW-1133">Transmembrane helix</keyword>
<dbReference type="InterPro" id="IPR011701">
    <property type="entry name" value="MFS"/>
</dbReference>
<keyword evidence="8" id="KW-1185">Reference proteome</keyword>
<comment type="subcellular location">
    <subcellularLocation>
        <location evidence="1">Membrane</location>
        <topology evidence="1">Multi-pass membrane protein</topology>
    </subcellularLocation>
</comment>
<feature type="transmembrane region" description="Helical" evidence="6">
    <location>
        <begin position="41"/>
        <end position="61"/>
    </location>
</feature>